<gene>
    <name evidence="1" type="ORF">SAMN05660733_00073</name>
</gene>
<name>A0A1W1ZKG1_9PSEU</name>
<proteinExistence type="predicted"/>
<accession>A0A1W1ZKG1</accession>
<dbReference type="STRING" id="40571.SAMN05660733_00073"/>
<dbReference type="Proteomes" id="UP000192840">
    <property type="component" value="Unassembled WGS sequence"/>
</dbReference>
<keyword evidence="2" id="KW-1185">Reference proteome</keyword>
<sequence>MNTDPATNSILVVQVFRNRMAHTGTTELHEAPELSSMARALARTDFAARWYRWCDAGRDWAAEAVGTYEADSLLTASGAFAPLSTNEFMDAYRSAGAEVTRGSRFPGPRHRSFTVEVAAQQVVCSLAVRLGRGINSQECSLVVLAGGERQGEPEMLHAIARNVLRSRGEPDPDPGIPYPRPIIGSRSQLEVVALEMVGVLGQVARGWTP</sequence>
<dbReference type="eggNOG" id="ENOG50321G2">
    <property type="taxonomic scope" value="Bacteria"/>
</dbReference>
<reference evidence="2" key="1">
    <citation type="submission" date="2017-04" db="EMBL/GenBank/DDBJ databases">
        <authorList>
            <person name="Varghese N."/>
            <person name="Submissions S."/>
        </authorList>
    </citation>
    <scope>NUCLEOTIDE SEQUENCE [LARGE SCALE GENOMIC DNA]</scope>
    <source>
        <strain evidence="2">DSM 44073</strain>
    </source>
</reference>
<organism evidence="1 2">
    <name type="scientific">Lentzea albidocapillata</name>
    <dbReference type="NCBI Taxonomy" id="40571"/>
    <lineage>
        <taxon>Bacteria</taxon>
        <taxon>Bacillati</taxon>
        <taxon>Actinomycetota</taxon>
        <taxon>Actinomycetes</taxon>
        <taxon>Pseudonocardiales</taxon>
        <taxon>Pseudonocardiaceae</taxon>
        <taxon>Lentzea</taxon>
    </lineage>
</organism>
<dbReference type="AlphaFoldDB" id="A0A1W1ZKG1"/>
<evidence type="ECO:0000313" key="2">
    <source>
        <dbReference type="Proteomes" id="UP000192840"/>
    </source>
</evidence>
<dbReference type="EMBL" id="FWYC01000003">
    <property type="protein sequence ID" value="SMC49035.1"/>
    <property type="molecule type" value="Genomic_DNA"/>
</dbReference>
<protein>
    <submittedName>
        <fullName evidence="1">Uncharacterized protein</fullName>
    </submittedName>
</protein>
<evidence type="ECO:0000313" key="1">
    <source>
        <dbReference type="EMBL" id="SMC49035.1"/>
    </source>
</evidence>